<evidence type="ECO:0000313" key="14">
    <source>
        <dbReference type="Proteomes" id="UP000461162"/>
    </source>
</evidence>
<keyword evidence="14" id="KW-1185">Reference proteome</keyword>
<accession>A0A7K1KN52</accession>
<keyword evidence="9 12" id="KW-0472">Membrane</keyword>
<dbReference type="SUPFAM" id="SSF143865">
    <property type="entry name" value="CorA soluble domain-like"/>
    <property type="match status" value="1"/>
</dbReference>
<keyword evidence="4 12" id="KW-1003">Cell membrane</keyword>
<dbReference type="SUPFAM" id="SSF144083">
    <property type="entry name" value="Magnesium transport protein CorA, transmembrane region"/>
    <property type="match status" value="1"/>
</dbReference>
<evidence type="ECO:0000256" key="4">
    <source>
        <dbReference type="ARBA" id="ARBA00022475"/>
    </source>
</evidence>
<proteinExistence type="inferred from homology"/>
<dbReference type="PANTHER" id="PTHR46494:SF1">
    <property type="entry name" value="CORA FAMILY METAL ION TRANSPORTER (EUROFUNG)"/>
    <property type="match status" value="1"/>
</dbReference>
<reference evidence="13 14" key="1">
    <citation type="submission" date="2019-11" db="EMBL/GenBank/DDBJ databases">
        <title>Pseudodesulfovibrio alkaliphilus, sp. nov., an alkaliphilic sulfate-reducing bacteria from mud volcano of Taman peninsula, Russia.</title>
        <authorList>
            <person name="Frolova A."/>
            <person name="Merkel A.Y."/>
            <person name="Slobodkin A.I."/>
        </authorList>
    </citation>
    <scope>NUCLEOTIDE SEQUENCE [LARGE SCALE GENOMIC DNA]</scope>
    <source>
        <strain evidence="13 14">F-1</strain>
    </source>
</reference>
<evidence type="ECO:0000256" key="3">
    <source>
        <dbReference type="ARBA" id="ARBA00022448"/>
    </source>
</evidence>
<feature type="transmembrane region" description="Helical" evidence="12">
    <location>
        <begin position="324"/>
        <end position="345"/>
    </location>
</feature>
<dbReference type="AlphaFoldDB" id="A0A7K1KN52"/>
<dbReference type="GO" id="GO:0005886">
    <property type="term" value="C:plasma membrane"/>
    <property type="evidence" value="ECO:0007669"/>
    <property type="project" value="UniProtKB-SubCell"/>
</dbReference>
<dbReference type="InterPro" id="IPR002523">
    <property type="entry name" value="MgTranspt_CorA/ZnTranspt_ZntB"/>
</dbReference>
<dbReference type="InterPro" id="IPR004488">
    <property type="entry name" value="Mg/Co-transport_prot_CorA"/>
</dbReference>
<dbReference type="GO" id="GO:0050897">
    <property type="term" value="F:cobalt ion binding"/>
    <property type="evidence" value="ECO:0007669"/>
    <property type="project" value="TreeGrafter"/>
</dbReference>
<evidence type="ECO:0000256" key="7">
    <source>
        <dbReference type="ARBA" id="ARBA00022989"/>
    </source>
</evidence>
<dbReference type="PANTHER" id="PTHR46494">
    <property type="entry name" value="CORA FAMILY METAL ION TRANSPORTER (EUROFUNG)"/>
    <property type="match status" value="1"/>
</dbReference>
<dbReference type="FunFam" id="1.20.58.340:FF:000004">
    <property type="entry name" value="Magnesium transport protein CorA"/>
    <property type="match status" value="1"/>
</dbReference>
<organism evidence="13 14">
    <name type="scientific">Pseudodesulfovibrio alkaliphilus</name>
    <dbReference type="NCBI Taxonomy" id="2661613"/>
    <lineage>
        <taxon>Bacteria</taxon>
        <taxon>Pseudomonadati</taxon>
        <taxon>Thermodesulfobacteriota</taxon>
        <taxon>Desulfovibrionia</taxon>
        <taxon>Desulfovibrionales</taxon>
        <taxon>Desulfovibrionaceae</taxon>
    </lineage>
</organism>
<evidence type="ECO:0000256" key="12">
    <source>
        <dbReference type="RuleBase" id="RU362010"/>
    </source>
</evidence>
<dbReference type="InterPro" id="IPR045863">
    <property type="entry name" value="CorA_TM1_TM2"/>
</dbReference>
<comment type="similarity">
    <text evidence="2 12">Belongs to the CorA metal ion transporter (MIT) (TC 1.A.35) family.</text>
</comment>
<dbReference type="Pfam" id="PF01544">
    <property type="entry name" value="CorA"/>
    <property type="match status" value="1"/>
</dbReference>
<keyword evidence="5 12" id="KW-0812">Transmembrane</keyword>
<evidence type="ECO:0000256" key="9">
    <source>
        <dbReference type="ARBA" id="ARBA00023136"/>
    </source>
</evidence>
<dbReference type="GO" id="GO:0015095">
    <property type="term" value="F:magnesium ion transmembrane transporter activity"/>
    <property type="evidence" value="ECO:0007669"/>
    <property type="project" value="UniProtKB-UniRule"/>
</dbReference>
<dbReference type="GO" id="GO:0015087">
    <property type="term" value="F:cobalt ion transmembrane transporter activity"/>
    <property type="evidence" value="ECO:0007669"/>
    <property type="project" value="UniProtKB-UniRule"/>
</dbReference>
<comment type="function">
    <text evidence="11">Mediates influx of magnesium ions. Alternates between open and closed states. Activated by low cytoplasmic Mg(2+) levels. Inactive when cytoplasmic Mg(2+) levels are high.</text>
</comment>
<comment type="catalytic activity">
    <reaction evidence="10">
        <text>Mg(2+)(in) = Mg(2+)(out)</text>
        <dbReference type="Rhea" id="RHEA:29827"/>
        <dbReference type="ChEBI" id="CHEBI:18420"/>
    </reaction>
</comment>
<keyword evidence="8 12" id="KW-0406">Ion transport</keyword>
<name>A0A7K1KN52_9BACT</name>
<evidence type="ECO:0000256" key="10">
    <source>
        <dbReference type="ARBA" id="ARBA00034269"/>
    </source>
</evidence>
<keyword evidence="3 12" id="KW-0813">Transport</keyword>
<evidence type="ECO:0000256" key="8">
    <source>
        <dbReference type="ARBA" id="ARBA00023065"/>
    </source>
</evidence>
<dbReference type="Gene3D" id="3.30.460.20">
    <property type="entry name" value="CorA soluble domain-like"/>
    <property type="match status" value="1"/>
</dbReference>
<evidence type="ECO:0000313" key="13">
    <source>
        <dbReference type="EMBL" id="MUM77312.1"/>
    </source>
</evidence>
<sequence length="350" mass="39274">MFDSLRWMRVKHDSPPGSLIYAGEGRDFAPFVEVCAYSRDALMERRLDPGESIAPAPDRVNLVVVVGIHDAETIRRVGADLGFPALALEDVMNAGQRAKFTLADDETAFVVLKHLAEIDGSLVSEQVSLFWRDNLVAVFLEREDDLLDGVLARIRKGKGRLRSEGGAYLLCAILDVLVDCNMAALTRFGELAEALEARLEGRTTDDLLGRLYTLKREVLLLRNQLVPMREMFKALLGEDADLPEPVLPFLRDAAGHHEQTVDAATTLHDILKSMIDYQISLLSMRTNRVMQFLTVIATIFIPLTFIAGVYGMNFEYMPELSWRYGYYYSLAIMGAVGAGMLVYFLRKRFL</sequence>
<comment type="caution">
    <text evidence="13">The sequence shown here is derived from an EMBL/GenBank/DDBJ whole genome shotgun (WGS) entry which is preliminary data.</text>
</comment>
<dbReference type="RefSeq" id="WP_155933322.1">
    <property type="nucleotide sequence ID" value="NZ_WODC01000003.1"/>
</dbReference>
<evidence type="ECO:0000256" key="5">
    <source>
        <dbReference type="ARBA" id="ARBA00022692"/>
    </source>
</evidence>
<comment type="subcellular location">
    <subcellularLocation>
        <location evidence="1">Cell membrane</location>
        <topology evidence="1">Multi-pass membrane protein</topology>
    </subcellularLocation>
    <subcellularLocation>
        <location evidence="12">Membrane</location>
        <topology evidence="12">Multi-pass membrane protein</topology>
    </subcellularLocation>
</comment>
<evidence type="ECO:0000256" key="11">
    <source>
        <dbReference type="ARBA" id="ARBA00045497"/>
    </source>
</evidence>
<dbReference type="NCBIfam" id="TIGR00383">
    <property type="entry name" value="corA"/>
    <property type="match status" value="1"/>
</dbReference>
<evidence type="ECO:0000256" key="6">
    <source>
        <dbReference type="ARBA" id="ARBA00022842"/>
    </source>
</evidence>
<gene>
    <name evidence="12 13" type="primary">corA</name>
    <name evidence="13" type="ORF">GKC30_06680</name>
</gene>
<dbReference type="EMBL" id="WODC01000003">
    <property type="protein sequence ID" value="MUM77312.1"/>
    <property type="molecule type" value="Genomic_DNA"/>
</dbReference>
<dbReference type="Proteomes" id="UP000461162">
    <property type="component" value="Unassembled WGS sequence"/>
</dbReference>
<dbReference type="Gene3D" id="1.20.58.340">
    <property type="entry name" value="Magnesium transport protein CorA, transmembrane region"/>
    <property type="match status" value="2"/>
</dbReference>
<dbReference type="GO" id="GO:0000287">
    <property type="term" value="F:magnesium ion binding"/>
    <property type="evidence" value="ECO:0007669"/>
    <property type="project" value="TreeGrafter"/>
</dbReference>
<protein>
    <recommendedName>
        <fullName evidence="12">Magnesium transport protein CorA</fullName>
    </recommendedName>
</protein>
<keyword evidence="7 12" id="KW-1133">Transmembrane helix</keyword>
<evidence type="ECO:0000256" key="1">
    <source>
        <dbReference type="ARBA" id="ARBA00004651"/>
    </source>
</evidence>
<evidence type="ECO:0000256" key="2">
    <source>
        <dbReference type="ARBA" id="ARBA00009765"/>
    </source>
</evidence>
<keyword evidence="6 12" id="KW-0460">Magnesium</keyword>
<feature type="transmembrane region" description="Helical" evidence="12">
    <location>
        <begin position="292"/>
        <end position="312"/>
    </location>
</feature>
<dbReference type="InterPro" id="IPR045861">
    <property type="entry name" value="CorA_cytoplasmic_dom"/>
</dbReference>
<dbReference type="CDD" id="cd12828">
    <property type="entry name" value="TmCorA-like_1"/>
    <property type="match status" value="1"/>
</dbReference>